<accession>A0A0B4DYN0</accession>
<gene>
    <name evidence="8" type="ORF">RM52_03955</name>
</gene>
<evidence type="ECO:0000256" key="1">
    <source>
        <dbReference type="ARBA" id="ARBA00022553"/>
    </source>
</evidence>
<organism evidence="8 9">
    <name type="scientific">Microbacterium hominis</name>
    <dbReference type="NCBI Taxonomy" id="162426"/>
    <lineage>
        <taxon>Bacteria</taxon>
        <taxon>Bacillati</taxon>
        <taxon>Actinomycetota</taxon>
        <taxon>Actinomycetes</taxon>
        <taxon>Micrococcales</taxon>
        <taxon>Microbacteriaceae</taxon>
        <taxon>Microbacterium</taxon>
    </lineage>
</organism>
<evidence type="ECO:0000256" key="6">
    <source>
        <dbReference type="PROSITE-ProRule" id="PRU00169"/>
    </source>
</evidence>
<evidence type="ECO:0000256" key="5">
    <source>
        <dbReference type="ARBA" id="ARBA00023163"/>
    </source>
</evidence>
<dbReference type="InterPro" id="IPR001789">
    <property type="entry name" value="Sig_transdc_resp-reg_receiver"/>
</dbReference>
<evidence type="ECO:0000259" key="7">
    <source>
        <dbReference type="PROSITE" id="PS50110"/>
    </source>
</evidence>
<dbReference type="SMART" id="SM00448">
    <property type="entry name" value="REC"/>
    <property type="match status" value="1"/>
</dbReference>
<protein>
    <submittedName>
        <fullName evidence="8">Histidine kinase</fullName>
    </submittedName>
</protein>
<feature type="modified residue" description="4-aspartylphosphate" evidence="6">
    <location>
        <position position="52"/>
    </location>
</feature>
<comment type="caution">
    <text evidence="8">The sequence shown here is derived from an EMBL/GenBank/DDBJ whole genome shotgun (WGS) entry which is preliminary data.</text>
</comment>
<dbReference type="PANTHER" id="PTHR44591">
    <property type="entry name" value="STRESS RESPONSE REGULATOR PROTEIN 1"/>
    <property type="match status" value="1"/>
</dbReference>
<keyword evidence="8" id="KW-0808">Transferase</keyword>
<dbReference type="PROSITE" id="PS50110">
    <property type="entry name" value="RESPONSE_REGULATORY"/>
    <property type="match status" value="1"/>
</dbReference>
<keyword evidence="2" id="KW-0902">Two-component regulatory system</keyword>
<dbReference type="Gene3D" id="3.40.50.2300">
    <property type="match status" value="1"/>
</dbReference>
<dbReference type="GO" id="GO:0003677">
    <property type="term" value="F:DNA binding"/>
    <property type="evidence" value="ECO:0007669"/>
    <property type="project" value="UniProtKB-KW"/>
</dbReference>
<dbReference type="Pfam" id="PF00072">
    <property type="entry name" value="Response_reg"/>
    <property type="match status" value="1"/>
</dbReference>
<dbReference type="CDD" id="cd17574">
    <property type="entry name" value="REC_OmpR"/>
    <property type="match status" value="1"/>
</dbReference>
<dbReference type="Proteomes" id="UP000031202">
    <property type="component" value="Unassembled WGS sequence"/>
</dbReference>
<dbReference type="AlphaFoldDB" id="A0A0B4DYN0"/>
<name>A0A0B4DYN0_9MICO</name>
<keyword evidence="5" id="KW-0804">Transcription</keyword>
<dbReference type="EMBL" id="JWSZ01000004">
    <property type="protein sequence ID" value="KIC59363.1"/>
    <property type="molecule type" value="Genomic_DNA"/>
</dbReference>
<dbReference type="RefSeq" id="WP_039413247.1">
    <property type="nucleotide sequence ID" value="NZ_JWSZ01000004.1"/>
</dbReference>
<evidence type="ECO:0000256" key="4">
    <source>
        <dbReference type="ARBA" id="ARBA00023125"/>
    </source>
</evidence>
<feature type="domain" description="Response regulatory" evidence="7">
    <location>
        <begin position="3"/>
        <end position="119"/>
    </location>
</feature>
<dbReference type="InterPro" id="IPR011006">
    <property type="entry name" value="CheY-like_superfamily"/>
</dbReference>
<keyword evidence="3" id="KW-0805">Transcription regulation</keyword>
<proteinExistence type="predicted"/>
<keyword evidence="1 6" id="KW-0597">Phosphoprotein</keyword>
<keyword evidence="8" id="KW-0418">Kinase</keyword>
<dbReference type="FunFam" id="3.40.50.2300:FF:000001">
    <property type="entry name" value="DNA-binding response regulator PhoB"/>
    <property type="match status" value="1"/>
</dbReference>
<sequence length="121" mass="12842">MANVLVVDDDADVAELVRTILSVAGHEVTVAADGEHGIAAASAVHPDLIVLDWMMPGMTGIEVCRTLRQDSSFDATRIIMLTAKSAPSDIDAARGAGADDYVVKPFAPRELRRRVAELLAS</sequence>
<keyword evidence="4" id="KW-0238">DNA-binding</keyword>
<dbReference type="SUPFAM" id="SSF52172">
    <property type="entry name" value="CheY-like"/>
    <property type="match status" value="1"/>
</dbReference>
<dbReference type="PANTHER" id="PTHR44591:SF3">
    <property type="entry name" value="RESPONSE REGULATORY DOMAIN-CONTAINING PROTEIN"/>
    <property type="match status" value="1"/>
</dbReference>
<dbReference type="GO" id="GO:0016301">
    <property type="term" value="F:kinase activity"/>
    <property type="evidence" value="ECO:0007669"/>
    <property type="project" value="UniProtKB-KW"/>
</dbReference>
<dbReference type="InterPro" id="IPR050595">
    <property type="entry name" value="Bact_response_regulator"/>
</dbReference>
<evidence type="ECO:0000313" key="8">
    <source>
        <dbReference type="EMBL" id="KIC59363.1"/>
    </source>
</evidence>
<evidence type="ECO:0000256" key="2">
    <source>
        <dbReference type="ARBA" id="ARBA00023012"/>
    </source>
</evidence>
<reference evidence="8 9" key="1">
    <citation type="submission" date="2014-12" db="EMBL/GenBank/DDBJ databases">
        <title>Genome sequencing of Microbacterium hominis TPW29.</title>
        <authorList>
            <person name="Tan P.W."/>
            <person name="Chan K.-G."/>
        </authorList>
    </citation>
    <scope>NUCLEOTIDE SEQUENCE [LARGE SCALE GENOMIC DNA]</scope>
    <source>
        <strain evidence="8 9">TPW29</strain>
    </source>
</reference>
<evidence type="ECO:0000256" key="3">
    <source>
        <dbReference type="ARBA" id="ARBA00023015"/>
    </source>
</evidence>
<evidence type="ECO:0000313" key="9">
    <source>
        <dbReference type="Proteomes" id="UP000031202"/>
    </source>
</evidence>
<dbReference type="GO" id="GO:0000160">
    <property type="term" value="P:phosphorelay signal transduction system"/>
    <property type="evidence" value="ECO:0007669"/>
    <property type="project" value="UniProtKB-KW"/>
</dbReference>